<dbReference type="RefSeq" id="WP_144404404.1">
    <property type="nucleotide sequence ID" value="NZ_JAETWB010000007.1"/>
</dbReference>
<proteinExistence type="predicted"/>
<dbReference type="EMBL" id="JAETWB010000007">
    <property type="protein sequence ID" value="MBL6079657.1"/>
    <property type="molecule type" value="Genomic_DNA"/>
</dbReference>
<reference evidence="1 2" key="1">
    <citation type="submission" date="2021-01" db="EMBL/GenBank/DDBJ databases">
        <title>Belnapia mucosa sp. nov. and Belnapia arida sp. nov., isolated from the Tabernas Desert (Almeria, Spain).</title>
        <authorList>
            <person name="Molina-Menor E."/>
            <person name="Vidal-Verdu A."/>
            <person name="Calonge A."/>
            <person name="Satari L."/>
            <person name="Pereto J."/>
            <person name="Porcar M."/>
        </authorList>
    </citation>
    <scope>NUCLEOTIDE SEQUENCE [LARGE SCALE GENOMIC DNA]</scope>
    <source>
        <strain evidence="1 2">T18</strain>
    </source>
</reference>
<sequence>MPNLTLGPFAVERDGTLQPRAPGLRPAMRFAWRGRRCEAALTREEVHLAAFAARVPSTAEARAGRPGAFEAIASLPGSLPPGWKARLLPDHRVMLEASAPLSEPPTATELVAAMVRFALELDPYLDRLDSALVPLSGTANN</sequence>
<keyword evidence="2" id="KW-1185">Reference proteome</keyword>
<protein>
    <submittedName>
        <fullName evidence="1">Uncharacterized protein</fullName>
    </submittedName>
</protein>
<evidence type="ECO:0000313" key="1">
    <source>
        <dbReference type="EMBL" id="MBL6079657.1"/>
    </source>
</evidence>
<dbReference type="Proteomes" id="UP000660885">
    <property type="component" value="Unassembled WGS sequence"/>
</dbReference>
<comment type="caution">
    <text evidence="1">The sequence shown here is derived from an EMBL/GenBank/DDBJ whole genome shotgun (WGS) entry which is preliminary data.</text>
</comment>
<name>A0ABS1U7G8_9PROT</name>
<evidence type="ECO:0000313" key="2">
    <source>
        <dbReference type="Proteomes" id="UP000660885"/>
    </source>
</evidence>
<gene>
    <name evidence="1" type="ORF">JMJ56_16685</name>
</gene>
<organism evidence="1 2">
    <name type="scientific">Belnapia arida</name>
    <dbReference type="NCBI Taxonomy" id="2804533"/>
    <lineage>
        <taxon>Bacteria</taxon>
        <taxon>Pseudomonadati</taxon>
        <taxon>Pseudomonadota</taxon>
        <taxon>Alphaproteobacteria</taxon>
        <taxon>Acetobacterales</taxon>
        <taxon>Roseomonadaceae</taxon>
        <taxon>Belnapia</taxon>
    </lineage>
</organism>
<accession>A0ABS1U7G8</accession>